<organism evidence="1 3">
    <name type="scientific">Trichostrongylus colubriformis</name>
    <name type="common">Black scour worm</name>
    <dbReference type="NCBI Taxonomy" id="6319"/>
    <lineage>
        <taxon>Eukaryota</taxon>
        <taxon>Metazoa</taxon>
        <taxon>Ecdysozoa</taxon>
        <taxon>Nematoda</taxon>
        <taxon>Chromadorea</taxon>
        <taxon>Rhabditida</taxon>
        <taxon>Rhabditina</taxon>
        <taxon>Rhabditomorpha</taxon>
        <taxon>Strongyloidea</taxon>
        <taxon>Trichostrongylidae</taxon>
        <taxon>Trichostrongylus</taxon>
    </lineage>
</organism>
<keyword evidence="3" id="KW-1185">Reference proteome</keyword>
<reference evidence="1 3" key="1">
    <citation type="submission" date="2019-10" db="EMBL/GenBank/DDBJ databases">
        <title>Assembly and Annotation for the nematode Trichostrongylus colubriformis.</title>
        <authorList>
            <person name="Martin J."/>
        </authorList>
    </citation>
    <scope>NUCLEOTIDE SEQUENCE [LARGE SCALE GENOMIC DNA]</scope>
    <source>
        <strain evidence="1">G859</strain>
        <tissue evidence="1">Whole worm</tissue>
    </source>
</reference>
<accession>A0AAN8F8K2</accession>
<comment type="caution">
    <text evidence="1">The sequence shown here is derived from an EMBL/GenBank/DDBJ whole genome shotgun (WGS) entry which is preliminary data.</text>
</comment>
<dbReference type="Proteomes" id="UP001331761">
    <property type="component" value="Unassembled WGS sequence"/>
</dbReference>
<dbReference type="EMBL" id="WIXE01025976">
    <property type="protein sequence ID" value="KAK5964300.1"/>
    <property type="molecule type" value="Genomic_DNA"/>
</dbReference>
<proteinExistence type="predicted"/>
<evidence type="ECO:0000313" key="2">
    <source>
        <dbReference type="EMBL" id="KAK5975732.1"/>
    </source>
</evidence>
<evidence type="ECO:0000313" key="1">
    <source>
        <dbReference type="EMBL" id="KAK5964300.1"/>
    </source>
</evidence>
<gene>
    <name evidence="2" type="ORF">GCK32_021447</name>
    <name evidence="1" type="ORF">GCK32_022301</name>
</gene>
<protein>
    <submittedName>
        <fullName evidence="1">Uncharacterized protein</fullName>
    </submittedName>
</protein>
<name>A0AAN8F8K2_TRICO</name>
<dbReference type="AlphaFoldDB" id="A0AAN8F8K2"/>
<dbReference type="EMBL" id="WIXE01012684">
    <property type="protein sequence ID" value="KAK5975732.1"/>
    <property type="molecule type" value="Genomic_DNA"/>
</dbReference>
<evidence type="ECO:0000313" key="3">
    <source>
        <dbReference type="Proteomes" id="UP001331761"/>
    </source>
</evidence>
<sequence>MYQGYFSISMRRKQIIRHTIKCLIHCLKVSATPNLEYCAMNHLEQTQFLPESKDMNGRISKMDSSSIGITRNGSGKSVLMEPINGTTGRRTTITLYPVTDSEMNGQVIFWTDGEGTLC</sequence>